<dbReference type="GO" id="GO:0005975">
    <property type="term" value="P:carbohydrate metabolic process"/>
    <property type="evidence" value="ECO:0007669"/>
    <property type="project" value="InterPro"/>
</dbReference>
<feature type="active site" description="Proton donor" evidence="4">
    <location>
        <position position="166"/>
    </location>
</feature>
<dbReference type="KEGG" id="ole:K0B96_01030"/>
<dbReference type="InterPro" id="IPR031330">
    <property type="entry name" value="Gly_Hdrlase_35_cat"/>
</dbReference>
<dbReference type="InterPro" id="IPR017853">
    <property type="entry name" value="GH"/>
</dbReference>
<dbReference type="Pfam" id="PF21317">
    <property type="entry name" value="BetaGal_ABD_1"/>
    <property type="match status" value="1"/>
</dbReference>
<evidence type="ECO:0000256" key="6">
    <source>
        <dbReference type="RuleBase" id="RU003679"/>
    </source>
</evidence>
<dbReference type="PIRSF" id="PIRSF006336">
    <property type="entry name" value="B-gal"/>
    <property type="match status" value="1"/>
</dbReference>
<protein>
    <recommendedName>
        <fullName evidence="5">Beta-galactosidase</fullName>
        <ecNumber evidence="5">3.2.1.23</ecNumber>
    </recommendedName>
</protein>
<evidence type="ECO:0000259" key="9">
    <source>
        <dbReference type="Pfam" id="PF21467"/>
    </source>
</evidence>
<evidence type="ECO:0000256" key="4">
    <source>
        <dbReference type="PIRSR" id="PIRSR006336-1"/>
    </source>
</evidence>
<evidence type="ECO:0000256" key="2">
    <source>
        <dbReference type="ARBA" id="ARBA00022801"/>
    </source>
</evidence>
<dbReference type="InterPro" id="IPR001944">
    <property type="entry name" value="Glycoside_Hdrlase_35"/>
</dbReference>
<dbReference type="PROSITE" id="PS01182">
    <property type="entry name" value="GLYCOSYL_HYDROL_F35"/>
    <property type="match status" value="1"/>
</dbReference>
<dbReference type="Gene3D" id="2.60.120.260">
    <property type="entry name" value="Galactose-binding domain-like"/>
    <property type="match status" value="2"/>
</dbReference>
<keyword evidence="11" id="KW-1185">Reference proteome</keyword>
<comment type="similarity">
    <text evidence="1 6">Belongs to the glycosyl hydrolase 35 family.</text>
</comment>
<dbReference type="GO" id="GO:0004565">
    <property type="term" value="F:beta-galactosidase activity"/>
    <property type="evidence" value="ECO:0007669"/>
    <property type="project" value="UniProtKB-EC"/>
</dbReference>
<dbReference type="InterPro" id="IPR026283">
    <property type="entry name" value="B-gal_1-like"/>
</dbReference>
<feature type="domain" description="Beta-galactosidase galactose-binding" evidence="9">
    <location>
        <begin position="508"/>
        <end position="566"/>
    </location>
</feature>
<evidence type="ECO:0000256" key="3">
    <source>
        <dbReference type="ARBA" id="ARBA00023295"/>
    </source>
</evidence>
<evidence type="ECO:0000259" key="7">
    <source>
        <dbReference type="Pfam" id="PF01301"/>
    </source>
</evidence>
<dbReference type="Pfam" id="PF21467">
    <property type="entry name" value="BetaGal_gal-bd"/>
    <property type="match status" value="1"/>
</dbReference>
<organism evidence="10 11">
    <name type="scientific">Horticoccus luteus</name>
    <dbReference type="NCBI Taxonomy" id="2862869"/>
    <lineage>
        <taxon>Bacteria</taxon>
        <taxon>Pseudomonadati</taxon>
        <taxon>Verrucomicrobiota</taxon>
        <taxon>Opitutia</taxon>
        <taxon>Opitutales</taxon>
        <taxon>Opitutaceae</taxon>
        <taxon>Horticoccus</taxon>
    </lineage>
</organism>
<dbReference type="PRINTS" id="PR00742">
    <property type="entry name" value="GLHYDRLASE35"/>
</dbReference>
<keyword evidence="3 5" id="KW-0326">Glycosidase</keyword>
<feature type="domain" description="Glycoside hydrolase 35 catalytic" evidence="7">
    <location>
        <begin position="19"/>
        <end position="332"/>
    </location>
</feature>
<dbReference type="InterPro" id="IPR048913">
    <property type="entry name" value="BetaGal_gal-bd"/>
</dbReference>
<dbReference type="InterPro" id="IPR008979">
    <property type="entry name" value="Galactose-bd-like_sf"/>
</dbReference>
<feature type="active site" description="Nucleophile" evidence="4">
    <location>
        <position position="240"/>
    </location>
</feature>
<dbReference type="SUPFAM" id="SSF51445">
    <property type="entry name" value="(Trans)glycosidases"/>
    <property type="match status" value="1"/>
</dbReference>
<reference evidence="10" key="1">
    <citation type="submission" date="2021-08" db="EMBL/GenBank/DDBJ databases">
        <title>Genome of a novel bacterium of the phylum Verrucomicrobia, Oleiharenicola sp. KSB-15.</title>
        <authorList>
            <person name="Chung J.-H."/>
            <person name="Ahn J.-H."/>
            <person name="Yoon Y."/>
            <person name="Kim D.-Y."/>
            <person name="An S.-H."/>
            <person name="Park I."/>
            <person name="Yeon J."/>
        </authorList>
    </citation>
    <scope>NUCLEOTIDE SEQUENCE</scope>
    <source>
        <strain evidence="10">KSB-15</strain>
    </source>
</reference>
<dbReference type="SUPFAM" id="SSF49785">
    <property type="entry name" value="Galactose-binding domain-like"/>
    <property type="match status" value="1"/>
</dbReference>
<gene>
    <name evidence="10" type="ORF">K0B96_01030</name>
</gene>
<proteinExistence type="inferred from homology"/>
<dbReference type="RefSeq" id="WP_220162833.1">
    <property type="nucleotide sequence ID" value="NZ_CP080507.1"/>
</dbReference>
<feature type="domain" description="Beta-galactosidase 1-like first all-beta" evidence="8">
    <location>
        <begin position="375"/>
        <end position="488"/>
    </location>
</feature>
<evidence type="ECO:0000313" key="11">
    <source>
        <dbReference type="Proteomes" id="UP000825051"/>
    </source>
</evidence>
<evidence type="ECO:0000259" key="8">
    <source>
        <dbReference type="Pfam" id="PF21317"/>
    </source>
</evidence>
<dbReference type="EMBL" id="CP080507">
    <property type="protein sequence ID" value="QYM79230.1"/>
    <property type="molecule type" value="Genomic_DNA"/>
</dbReference>
<dbReference type="InterPro" id="IPR019801">
    <property type="entry name" value="Glyco_hydro_35_CS"/>
</dbReference>
<dbReference type="Pfam" id="PF01301">
    <property type="entry name" value="Glyco_hydro_35"/>
    <property type="match status" value="1"/>
</dbReference>
<evidence type="ECO:0000256" key="5">
    <source>
        <dbReference type="RuleBase" id="RU000675"/>
    </source>
</evidence>
<sequence>MTTHRPASRHRLIVQRDGFLRHGQPFQFRSGELHFSRVPRPYWRHRLRMMRAMGLNSVSPYLFWAVHEPQPGRFNFRGEADMAAFVRLAAQEGMNVILRPGPYVCAEWDFGGLPPWLLATPDIRVRCSDERYLTAMRRWLRRMGRELAPLQSTRGGPIILVQVENEYGSYGDDGAYLASVREALTEVGFDVPFFTCDGPDAVARGAVAGAFPVANFPLDPADAFAKLRAFSPATPLACGEFYPGTFDHWGESHNRVPISRSTEVVGWMLERKVSFSLYMAHGGTSFGFSAGANTGPAGEYQATVTSYDYDSPIDEGGGPTEKYRALRALIQAHTPERLPPVPGPVAPAIAVRRFALTESAALLEHLPRPVRDPQPRPMEAYGQAHGLILYRSRLAAGAAGRLTVREVHDYGHVYLDGRRVAVLDRRLGQNAVDVAARPAAVQLDILVEAMGRVNYGPHILDRKGITQWVEFPVPYPAGVVMNWEVFNLPLDRTQWRRLKWRAGQVAGPAFHRGSFTLRTTGDTYLDLRGWSKGYVWINGHNLGRFWRIGPQQTLYVPGCWLKRGRNEVIVLDLEREKRGSVAGRRTPVLGENERGEACEQWHP</sequence>
<evidence type="ECO:0000256" key="1">
    <source>
        <dbReference type="ARBA" id="ARBA00009809"/>
    </source>
</evidence>
<dbReference type="PANTHER" id="PTHR23421">
    <property type="entry name" value="BETA-GALACTOSIDASE RELATED"/>
    <property type="match status" value="1"/>
</dbReference>
<evidence type="ECO:0000313" key="10">
    <source>
        <dbReference type="EMBL" id="QYM79230.1"/>
    </source>
</evidence>
<dbReference type="InterPro" id="IPR048912">
    <property type="entry name" value="BetaGal1-like_ABD1"/>
</dbReference>
<keyword evidence="2 5" id="KW-0378">Hydrolase</keyword>
<dbReference type="EC" id="3.2.1.23" evidence="5"/>
<dbReference type="AlphaFoldDB" id="A0A8F9TUD6"/>
<comment type="catalytic activity">
    <reaction evidence="5">
        <text>Hydrolysis of terminal non-reducing beta-D-galactose residues in beta-D-galactosides.</text>
        <dbReference type="EC" id="3.2.1.23"/>
    </reaction>
</comment>
<name>A0A8F9TUD6_9BACT</name>
<dbReference type="Proteomes" id="UP000825051">
    <property type="component" value="Chromosome"/>
</dbReference>
<accession>A0A8F9TUD6</accession>
<dbReference type="Gene3D" id="3.20.20.80">
    <property type="entry name" value="Glycosidases"/>
    <property type="match status" value="1"/>
</dbReference>